<dbReference type="HOGENOM" id="CLU_147344_0_0_10"/>
<protein>
    <submittedName>
        <fullName evidence="2">Bleomycin resistance protein</fullName>
    </submittedName>
</protein>
<evidence type="ECO:0000259" key="1">
    <source>
        <dbReference type="Pfam" id="PF22677"/>
    </source>
</evidence>
<dbReference type="SUPFAM" id="SSF54593">
    <property type="entry name" value="Glyoxalase/Bleomycin resistance protein/Dihydroxybiphenyl dioxygenase"/>
    <property type="match status" value="1"/>
</dbReference>
<dbReference type="KEGG" id="srd:SD10_24595"/>
<gene>
    <name evidence="2" type="ORF">SD10_24595</name>
</gene>
<accession>A0A0E3ZZK5</accession>
<dbReference type="Pfam" id="PF22677">
    <property type="entry name" value="Ble-like_N"/>
    <property type="match status" value="1"/>
</dbReference>
<dbReference type="InterPro" id="IPR053863">
    <property type="entry name" value="Glyoxy/Ble-like_N"/>
</dbReference>
<dbReference type="EMBL" id="CP010429">
    <property type="protein sequence ID" value="AKD57604.1"/>
    <property type="molecule type" value="Genomic_DNA"/>
</dbReference>
<dbReference type="Gene3D" id="3.10.180.10">
    <property type="entry name" value="2,3-Dihydroxybiphenyl 1,2-Dioxygenase, domain 1"/>
    <property type="match status" value="1"/>
</dbReference>
<feature type="domain" description="Glyoxalase/Bleomycin resistance-like N-terminal" evidence="1">
    <location>
        <begin position="15"/>
        <end position="41"/>
    </location>
</feature>
<dbReference type="STRING" id="1379870.SD10_24595"/>
<organism evidence="2 3">
    <name type="scientific">Spirosoma radiotolerans</name>
    <dbReference type="NCBI Taxonomy" id="1379870"/>
    <lineage>
        <taxon>Bacteria</taxon>
        <taxon>Pseudomonadati</taxon>
        <taxon>Bacteroidota</taxon>
        <taxon>Cytophagia</taxon>
        <taxon>Cytophagales</taxon>
        <taxon>Cytophagaceae</taxon>
        <taxon>Spirosoma</taxon>
    </lineage>
</organism>
<dbReference type="AlphaFoldDB" id="A0A0E3ZZK5"/>
<evidence type="ECO:0000313" key="2">
    <source>
        <dbReference type="EMBL" id="AKD57604.1"/>
    </source>
</evidence>
<proteinExistence type="predicted"/>
<keyword evidence="3" id="KW-1185">Reference proteome</keyword>
<dbReference type="RefSeq" id="WP_046577585.1">
    <property type="nucleotide sequence ID" value="NZ_CP010429.1"/>
</dbReference>
<name>A0A0E3ZZK5_9BACT</name>
<reference evidence="2 3" key="1">
    <citation type="journal article" date="2014" name="Curr. Microbiol.">
        <title>Spirosoma radiotolerans sp. nov., a gamma-radiation-resistant bacterium isolated from gamma ray-irradiated soil.</title>
        <authorList>
            <person name="Lee J.J."/>
            <person name="Srinivasan S."/>
            <person name="Lim S."/>
            <person name="Joe M."/>
            <person name="Im S."/>
            <person name="Bae S.I."/>
            <person name="Park K.R."/>
            <person name="Han J.H."/>
            <person name="Park S.H."/>
            <person name="Joo B.M."/>
            <person name="Park S.J."/>
            <person name="Kim M.K."/>
        </authorList>
    </citation>
    <scope>NUCLEOTIDE SEQUENCE [LARGE SCALE GENOMIC DNA]</scope>
    <source>
        <strain evidence="2 3">DG5A</strain>
    </source>
</reference>
<evidence type="ECO:0000313" key="3">
    <source>
        <dbReference type="Proteomes" id="UP000033054"/>
    </source>
</evidence>
<dbReference type="PATRIC" id="fig|1379870.5.peg.5321"/>
<dbReference type="OrthoDB" id="674527at2"/>
<sequence>MTFLSLEPFIPSGTDFNKARQFFQALGFTINWDVGDYVGFERDGCKFILQNYTNAEFAENLMLNVRISNADEFWQEITEKQLPETFGIRVSKPTDQPYGREVNVIDLAGVCWHFVS</sequence>
<dbReference type="Proteomes" id="UP000033054">
    <property type="component" value="Chromosome"/>
</dbReference>
<dbReference type="InterPro" id="IPR029068">
    <property type="entry name" value="Glyas_Bleomycin-R_OHBP_Dase"/>
</dbReference>